<dbReference type="PANTHER" id="PTHR12317:SF79">
    <property type="entry name" value="ACYLTRANSFERASE"/>
    <property type="match status" value="1"/>
</dbReference>
<evidence type="ECO:0000256" key="10">
    <source>
        <dbReference type="ARBA" id="ARBA00023315"/>
    </source>
</evidence>
<feature type="non-terminal residue" evidence="12">
    <location>
        <position position="457"/>
    </location>
</feature>
<sequence length="457" mass="52297">MTEAVVGDQSSFTSDLGIIVKPRPRRPKSYFVRFVEFSSVCQWVTGFLFFGISCYAVFMYLIYSMLKHLVLFVWFSVSEPHEDWFVYSITSWDKMEALYTSVLAALVGLYLYYWQHDLRAEERGSHPRTWLRNLWLWKRMADYFPIQLVLSDELLKSEHAEAAVDCKSGNQLGGFGGLSTKRNYMVGYHPHGVFSTGAFVNFMTEATGFSLAFPGLTPWLAVLKAHFKSPFYRDYLMALGIIAATKRGLRYLLDAEECGKTGNFVVVVVGGAPEALEAKPGQYRLVIRQRYGFFKLAIQTGAYLVPCVSFGEAGMYKQVQNEPGTRLRRLQDWITQLSTFAPPIFYARGPFPYRTPVNTVACFHYTLLNVDCLHGGGSKLESSLICAFEGIQWKRQINKTRTDYAFTYIFGAPIPCERIAEPSREEVQRIKQVYLDRLQNLFARYKPIFDPDAHDIE</sequence>
<feature type="transmembrane region" description="Helical" evidence="11">
    <location>
        <begin position="97"/>
        <end position="114"/>
    </location>
</feature>
<evidence type="ECO:0000256" key="4">
    <source>
        <dbReference type="ARBA" id="ARBA00022679"/>
    </source>
</evidence>
<evidence type="ECO:0000313" key="13">
    <source>
        <dbReference type="Proteomes" id="UP000243686"/>
    </source>
</evidence>
<evidence type="ECO:0000256" key="1">
    <source>
        <dbReference type="ARBA" id="ARBA00004477"/>
    </source>
</evidence>
<evidence type="ECO:0000313" key="12">
    <source>
        <dbReference type="EMBL" id="OON13714.1"/>
    </source>
</evidence>
<name>A0A1S8WH30_OPIVI</name>
<keyword evidence="8" id="KW-0443">Lipid metabolism</keyword>
<evidence type="ECO:0000256" key="8">
    <source>
        <dbReference type="ARBA" id="ARBA00023098"/>
    </source>
</evidence>
<keyword evidence="10 12" id="KW-0012">Acyltransferase</keyword>
<proteinExistence type="inferred from homology"/>
<evidence type="ECO:0000256" key="9">
    <source>
        <dbReference type="ARBA" id="ARBA00023136"/>
    </source>
</evidence>
<evidence type="ECO:0000256" key="11">
    <source>
        <dbReference type="RuleBase" id="RU367023"/>
    </source>
</evidence>
<accession>A0A1S8WH30</accession>
<keyword evidence="3" id="KW-0444">Lipid biosynthesis</keyword>
<dbReference type="EC" id="2.3.1.-" evidence="11"/>
<evidence type="ECO:0000256" key="6">
    <source>
        <dbReference type="ARBA" id="ARBA00022824"/>
    </source>
</evidence>
<keyword evidence="13" id="KW-1185">Reference proteome</keyword>
<evidence type="ECO:0000256" key="2">
    <source>
        <dbReference type="ARBA" id="ARBA00005420"/>
    </source>
</evidence>
<evidence type="ECO:0000256" key="7">
    <source>
        <dbReference type="ARBA" id="ARBA00022989"/>
    </source>
</evidence>
<comment type="subcellular location">
    <subcellularLocation>
        <location evidence="1 11">Endoplasmic reticulum membrane</location>
        <topology evidence="1 11">Multi-pass membrane protein</topology>
    </subcellularLocation>
</comment>
<dbReference type="PANTHER" id="PTHR12317">
    <property type="entry name" value="DIACYLGLYCEROL O-ACYLTRANSFERASE"/>
    <property type="match status" value="1"/>
</dbReference>
<dbReference type="EMBL" id="KV907176">
    <property type="protein sequence ID" value="OON13714.1"/>
    <property type="molecule type" value="Genomic_DNA"/>
</dbReference>
<dbReference type="AlphaFoldDB" id="A0A1S8WH30"/>
<dbReference type="CDD" id="cd07987">
    <property type="entry name" value="LPLAT_MGAT-like"/>
    <property type="match status" value="1"/>
</dbReference>
<comment type="caution">
    <text evidence="11">Lacks conserved residue(s) required for the propagation of feature annotation.</text>
</comment>
<evidence type="ECO:0000256" key="3">
    <source>
        <dbReference type="ARBA" id="ARBA00022516"/>
    </source>
</evidence>
<dbReference type="GO" id="GO:0005789">
    <property type="term" value="C:endoplasmic reticulum membrane"/>
    <property type="evidence" value="ECO:0007669"/>
    <property type="project" value="UniProtKB-SubCell"/>
</dbReference>
<dbReference type="GO" id="GO:0019432">
    <property type="term" value="P:triglyceride biosynthetic process"/>
    <property type="evidence" value="ECO:0007669"/>
    <property type="project" value="TreeGrafter"/>
</dbReference>
<keyword evidence="9 11" id="KW-0472">Membrane</keyword>
<organism evidence="12 13">
    <name type="scientific">Opisthorchis viverrini</name>
    <name type="common">Southeast Asian liver fluke</name>
    <dbReference type="NCBI Taxonomy" id="6198"/>
    <lineage>
        <taxon>Eukaryota</taxon>
        <taxon>Metazoa</taxon>
        <taxon>Spiralia</taxon>
        <taxon>Lophotrochozoa</taxon>
        <taxon>Platyhelminthes</taxon>
        <taxon>Trematoda</taxon>
        <taxon>Digenea</taxon>
        <taxon>Opisthorchiida</taxon>
        <taxon>Opisthorchiata</taxon>
        <taxon>Opisthorchiidae</taxon>
        <taxon>Opisthorchis</taxon>
    </lineage>
</organism>
<reference evidence="12 13" key="1">
    <citation type="submission" date="2015-03" db="EMBL/GenBank/DDBJ databases">
        <title>Draft genome of the nematode, Opisthorchis viverrini.</title>
        <authorList>
            <person name="Mitreva M."/>
        </authorList>
    </citation>
    <scope>NUCLEOTIDE SEQUENCE [LARGE SCALE GENOMIC DNA]</scope>
    <source>
        <strain evidence="12">Khon Kaen</strain>
    </source>
</reference>
<keyword evidence="4 11" id="KW-0808">Transferase</keyword>
<dbReference type="InterPro" id="IPR007130">
    <property type="entry name" value="DAGAT"/>
</dbReference>
<keyword evidence="6 11" id="KW-0256">Endoplasmic reticulum</keyword>
<dbReference type="Proteomes" id="UP000243686">
    <property type="component" value="Unassembled WGS sequence"/>
</dbReference>
<gene>
    <name evidence="12" type="ORF">X801_10506</name>
</gene>
<dbReference type="Pfam" id="PF03982">
    <property type="entry name" value="DAGAT"/>
    <property type="match status" value="3"/>
</dbReference>
<protein>
    <recommendedName>
        <fullName evidence="11">Acyltransferase</fullName>
        <ecNumber evidence="11">2.3.1.-</ecNumber>
    </recommendedName>
</protein>
<dbReference type="GO" id="GO:0004144">
    <property type="term" value="F:diacylglycerol O-acyltransferase activity"/>
    <property type="evidence" value="ECO:0007669"/>
    <property type="project" value="TreeGrafter"/>
</dbReference>
<keyword evidence="7 11" id="KW-1133">Transmembrane helix</keyword>
<comment type="similarity">
    <text evidence="2 11">Belongs to the diacylglycerol acyltransferase family.</text>
</comment>
<evidence type="ECO:0000256" key="5">
    <source>
        <dbReference type="ARBA" id="ARBA00022692"/>
    </source>
</evidence>
<keyword evidence="5 11" id="KW-0812">Transmembrane</keyword>